<dbReference type="EMBL" id="CP137573">
    <property type="protein sequence ID" value="WOX22368.1"/>
    <property type="molecule type" value="Genomic_DNA"/>
</dbReference>
<dbReference type="RefSeq" id="WP_318103404.1">
    <property type="nucleotide sequence ID" value="NZ_CP137573.1"/>
</dbReference>
<gene>
    <name evidence="1" type="ORF">R2D22_13565</name>
</gene>
<keyword evidence="2" id="KW-1185">Reference proteome</keyword>
<dbReference type="PROSITE" id="PS51257">
    <property type="entry name" value="PROKAR_LIPOPROTEIN"/>
    <property type="match status" value="1"/>
</dbReference>
<proteinExistence type="predicted"/>
<dbReference type="Proteomes" id="UP001301731">
    <property type="component" value="Chromosome"/>
</dbReference>
<sequence>MKIIQRATAFGVGAALALALTGCGGTDDEGAKATVPEGWSELTTKGVDVAYPPAFKPQSDAERSDYNAAAATLTEGDRRVGIITVQLNFTTAHSAEQAAIAAEAGVQLGSKVQPTKKVEIAGTDDARRIDFEFVSVGDKGQPVRGAKIHGTIVTGLDSKDKTFAIRVDAQQGKISDDELAKIVASIEVH</sequence>
<evidence type="ECO:0000313" key="2">
    <source>
        <dbReference type="Proteomes" id="UP001301731"/>
    </source>
</evidence>
<organism evidence="1 2">
    <name type="scientific">Streptomyces solicathayae</name>
    <dbReference type="NCBI Taxonomy" id="3081768"/>
    <lineage>
        <taxon>Bacteria</taxon>
        <taxon>Bacillati</taxon>
        <taxon>Actinomycetota</taxon>
        <taxon>Actinomycetes</taxon>
        <taxon>Kitasatosporales</taxon>
        <taxon>Streptomycetaceae</taxon>
        <taxon>Streptomyces</taxon>
    </lineage>
</organism>
<accession>A0ABZ0LSB0</accession>
<protein>
    <recommendedName>
        <fullName evidence="3">Lipoprotein</fullName>
    </recommendedName>
</protein>
<name>A0ABZ0LSB0_9ACTN</name>
<evidence type="ECO:0008006" key="3">
    <source>
        <dbReference type="Google" id="ProtNLM"/>
    </source>
</evidence>
<reference evidence="1 2" key="1">
    <citation type="submission" date="2023-10" db="EMBL/GenBank/DDBJ databases">
        <title>The genome sequence of Streptomyces sp. HUAS YS2.</title>
        <authorList>
            <person name="Mo P."/>
        </authorList>
    </citation>
    <scope>NUCLEOTIDE SEQUENCE [LARGE SCALE GENOMIC DNA]</scope>
    <source>
        <strain evidence="1 2">HUAS YS2</strain>
    </source>
</reference>
<evidence type="ECO:0000313" key="1">
    <source>
        <dbReference type="EMBL" id="WOX22368.1"/>
    </source>
</evidence>